<feature type="compositionally biased region" description="Pro residues" evidence="1">
    <location>
        <begin position="127"/>
        <end position="137"/>
    </location>
</feature>
<feature type="compositionally biased region" description="Acidic residues" evidence="1">
    <location>
        <begin position="199"/>
        <end position="231"/>
    </location>
</feature>
<evidence type="ECO:0000313" key="2">
    <source>
        <dbReference type="EMBL" id="PPR00629.1"/>
    </source>
</evidence>
<dbReference type="Proteomes" id="UP000284706">
    <property type="component" value="Unassembled WGS sequence"/>
</dbReference>
<dbReference type="EMBL" id="NHYE01000996">
    <property type="protein sequence ID" value="PPR00629.1"/>
    <property type="molecule type" value="Genomic_DNA"/>
</dbReference>
<feature type="compositionally biased region" description="Low complexity" evidence="1">
    <location>
        <begin position="1"/>
        <end position="25"/>
    </location>
</feature>
<feature type="non-terminal residue" evidence="2">
    <location>
        <position position="1"/>
    </location>
</feature>
<keyword evidence="3" id="KW-1185">Reference proteome</keyword>
<feature type="compositionally biased region" description="Low complexity" evidence="1">
    <location>
        <begin position="379"/>
        <end position="390"/>
    </location>
</feature>
<feature type="compositionally biased region" description="Polar residues" evidence="1">
    <location>
        <begin position="305"/>
        <end position="315"/>
    </location>
</feature>
<feature type="compositionally biased region" description="Basic residues" evidence="1">
    <location>
        <begin position="172"/>
        <end position="188"/>
    </location>
</feature>
<feature type="compositionally biased region" description="Basic and acidic residues" evidence="1">
    <location>
        <begin position="232"/>
        <end position="247"/>
    </location>
</feature>
<gene>
    <name evidence="2" type="ORF">CVT26_012213</name>
</gene>
<dbReference type="InParanoid" id="A0A409YCA5"/>
<feature type="compositionally biased region" description="Pro residues" evidence="1">
    <location>
        <begin position="91"/>
        <end position="109"/>
    </location>
</feature>
<name>A0A409YCA5_9AGAR</name>
<feature type="compositionally biased region" description="Polar residues" evidence="1">
    <location>
        <begin position="265"/>
        <end position="291"/>
    </location>
</feature>
<comment type="caution">
    <text evidence="2">The sequence shown here is derived from an EMBL/GenBank/DDBJ whole genome shotgun (WGS) entry which is preliminary data.</text>
</comment>
<feature type="region of interest" description="Disordered" evidence="1">
    <location>
        <begin position="1"/>
        <end position="421"/>
    </location>
</feature>
<protein>
    <submittedName>
        <fullName evidence="2">Uncharacterized protein</fullName>
    </submittedName>
</protein>
<evidence type="ECO:0000256" key="1">
    <source>
        <dbReference type="SAM" id="MobiDB-lite"/>
    </source>
</evidence>
<proteinExistence type="predicted"/>
<feature type="compositionally biased region" description="Polar residues" evidence="1">
    <location>
        <begin position="29"/>
        <end position="40"/>
    </location>
</feature>
<sequence length="452" mass="48979">VAAPAVAAPAVAAPAAAAPTTPAAPFSGGNVTPTRRSNNAPRMLTAQPTPPARATPSQAQTPRVLFPPQEGHGSRRRTRTPDVIPETPLAPSNPPEAPRPNIVPLPPDAAPVITPGRQGNPIYYTPSPTPAPTPGRPSNPIEVNSSSARPGLQWVAPTRQAQNLEAGESRQRHFARRGRYRTVTRYRRNPFTNRREAVEYLEEVIDEDEDEEEDEEVEEEKVDKEKEDEDGGDKGKEREQDGKEPSPRVEPAAATLQENVHTERTYSNIGTQTRTVFLLSALSSPEQSPSRGSDAGSDAEDYLTATESTPSPDSNGSRKRKSPAGEEEEDTLPTPLNRSGRPFVPLFNSPEGGPASTPFYPRAGPPGLFDTRLLNLQRPSSPSDPNIPSDAATYASSCSEREMPSSPDGEESSDTDYGNLIDYGDPKLYSDMCKAIAKAEADNNVNKRRRRR</sequence>
<dbReference type="AlphaFoldDB" id="A0A409YCA5"/>
<organism evidence="2 3">
    <name type="scientific">Gymnopilus dilepis</name>
    <dbReference type="NCBI Taxonomy" id="231916"/>
    <lineage>
        <taxon>Eukaryota</taxon>
        <taxon>Fungi</taxon>
        <taxon>Dikarya</taxon>
        <taxon>Basidiomycota</taxon>
        <taxon>Agaricomycotina</taxon>
        <taxon>Agaricomycetes</taxon>
        <taxon>Agaricomycetidae</taxon>
        <taxon>Agaricales</taxon>
        <taxon>Agaricineae</taxon>
        <taxon>Hymenogastraceae</taxon>
        <taxon>Gymnopilus</taxon>
    </lineage>
</organism>
<evidence type="ECO:0000313" key="3">
    <source>
        <dbReference type="Proteomes" id="UP000284706"/>
    </source>
</evidence>
<reference evidence="2 3" key="1">
    <citation type="journal article" date="2018" name="Evol. Lett.">
        <title>Horizontal gene cluster transfer increased hallucinogenic mushroom diversity.</title>
        <authorList>
            <person name="Reynolds H.T."/>
            <person name="Vijayakumar V."/>
            <person name="Gluck-Thaler E."/>
            <person name="Korotkin H.B."/>
            <person name="Matheny P.B."/>
            <person name="Slot J.C."/>
        </authorList>
    </citation>
    <scope>NUCLEOTIDE SEQUENCE [LARGE SCALE GENOMIC DNA]</scope>
    <source>
        <strain evidence="2 3">SRW20</strain>
    </source>
</reference>
<accession>A0A409YCA5</accession>